<evidence type="ECO:0000256" key="1">
    <source>
        <dbReference type="ARBA" id="ARBA00022553"/>
    </source>
</evidence>
<dbReference type="Gene3D" id="1.10.10.10">
    <property type="entry name" value="Winged helix-like DNA-binding domain superfamily/Winged helix DNA-binding domain"/>
    <property type="match status" value="1"/>
</dbReference>
<name>A0A379C844_9FIRM</name>
<dbReference type="SUPFAM" id="SSF52172">
    <property type="entry name" value="CheY-like"/>
    <property type="match status" value="1"/>
</dbReference>
<dbReference type="FunFam" id="1.10.10.10:FF:000018">
    <property type="entry name" value="DNA-binding response regulator ResD"/>
    <property type="match status" value="1"/>
</dbReference>
<keyword evidence="5" id="KW-0804">Transcription</keyword>
<evidence type="ECO:0000256" key="4">
    <source>
        <dbReference type="ARBA" id="ARBA00023125"/>
    </source>
</evidence>
<sequence>MIVYVVEDDTSILKLIEYSLKSKGYEVSCFENGKDFFNQLSLKLPSLVLLDIMLPDIDGIEILKRLKANPMTAGIWVMMITAKTGEYDIISALDLGADDYIKKPFSVMELLSRVGAIERRANTTNSNEKFIKFNGIVIDNLKRLVTIDEKVVNFTFKEYELLKYLILNKDIVISREKLLTYIWGYDYEGETRTVDMHIKLLRDKLGDKRKYIKTIRGVGYMLSSKE</sequence>
<dbReference type="InterPro" id="IPR001789">
    <property type="entry name" value="Sig_transdc_resp-reg_receiver"/>
</dbReference>
<dbReference type="AlphaFoldDB" id="A0A379C844"/>
<dbReference type="SMART" id="SM00448">
    <property type="entry name" value="REC"/>
    <property type="match status" value="1"/>
</dbReference>
<evidence type="ECO:0000259" key="9">
    <source>
        <dbReference type="PROSITE" id="PS51755"/>
    </source>
</evidence>
<dbReference type="GO" id="GO:0000156">
    <property type="term" value="F:phosphorelay response regulator activity"/>
    <property type="evidence" value="ECO:0007669"/>
    <property type="project" value="TreeGrafter"/>
</dbReference>
<dbReference type="InterPro" id="IPR001867">
    <property type="entry name" value="OmpR/PhoB-type_DNA-bd"/>
</dbReference>
<dbReference type="InterPro" id="IPR011006">
    <property type="entry name" value="CheY-like_superfamily"/>
</dbReference>
<dbReference type="GO" id="GO:0000976">
    <property type="term" value="F:transcription cis-regulatory region binding"/>
    <property type="evidence" value="ECO:0007669"/>
    <property type="project" value="TreeGrafter"/>
</dbReference>
<dbReference type="GO" id="GO:0032993">
    <property type="term" value="C:protein-DNA complex"/>
    <property type="evidence" value="ECO:0007669"/>
    <property type="project" value="TreeGrafter"/>
</dbReference>
<dbReference type="Pfam" id="PF00486">
    <property type="entry name" value="Trans_reg_C"/>
    <property type="match status" value="1"/>
</dbReference>
<organism evidence="10 11">
    <name type="scientific">Peptoniphilus lacrimalis</name>
    <dbReference type="NCBI Taxonomy" id="33031"/>
    <lineage>
        <taxon>Bacteria</taxon>
        <taxon>Bacillati</taxon>
        <taxon>Bacillota</taxon>
        <taxon>Tissierellia</taxon>
        <taxon>Tissierellales</taxon>
        <taxon>Peptoniphilaceae</taxon>
        <taxon>Peptoniphilus</taxon>
    </lineage>
</organism>
<evidence type="ECO:0000313" key="11">
    <source>
        <dbReference type="Proteomes" id="UP000255517"/>
    </source>
</evidence>
<gene>
    <name evidence="10" type="primary">phoP_2</name>
    <name evidence="10" type="ORF">NCTC13149_01634</name>
</gene>
<evidence type="ECO:0000259" key="8">
    <source>
        <dbReference type="PROSITE" id="PS50110"/>
    </source>
</evidence>
<dbReference type="GO" id="GO:0005829">
    <property type="term" value="C:cytosol"/>
    <property type="evidence" value="ECO:0007669"/>
    <property type="project" value="TreeGrafter"/>
</dbReference>
<reference evidence="10 11" key="1">
    <citation type="submission" date="2018-06" db="EMBL/GenBank/DDBJ databases">
        <authorList>
            <consortium name="Pathogen Informatics"/>
            <person name="Doyle S."/>
        </authorList>
    </citation>
    <scope>NUCLEOTIDE SEQUENCE [LARGE SCALE GENOMIC DNA]</scope>
    <source>
        <strain evidence="10 11">NCTC13149</strain>
    </source>
</reference>
<dbReference type="Proteomes" id="UP000255517">
    <property type="component" value="Unassembled WGS sequence"/>
</dbReference>
<dbReference type="InterPro" id="IPR039420">
    <property type="entry name" value="WalR-like"/>
</dbReference>
<dbReference type="Gene3D" id="3.40.50.2300">
    <property type="match status" value="1"/>
</dbReference>
<evidence type="ECO:0000256" key="7">
    <source>
        <dbReference type="PROSITE-ProRule" id="PRU01091"/>
    </source>
</evidence>
<dbReference type="SMART" id="SM00862">
    <property type="entry name" value="Trans_reg_C"/>
    <property type="match status" value="1"/>
</dbReference>
<dbReference type="CDD" id="cd00383">
    <property type="entry name" value="trans_reg_C"/>
    <property type="match status" value="1"/>
</dbReference>
<keyword evidence="1 6" id="KW-0597">Phosphoprotein</keyword>
<dbReference type="GO" id="GO:0006355">
    <property type="term" value="P:regulation of DNA-templated transcription"/>
    <property type="evidence" value="ECO:0007669"/>
    <property type="project" value="InterPro"/>
</dbReference>
<dbReference type="PROSITE" id="PS51755">
    <property type="entry name" value="OMPR_PHOB"/>
    <property type="match status" value="1"/>
</dbReference>
<dbReference type="PANTHER" id="PTHR48111">
    <property type="entry name" value="REGULATOR OF RPOS"/>
    <property type="match status" value="1"/>
</dbReference>
<proteinExistence type="predicted"/>
<feature type="domain" description="Response regulatory" evidence="8">
    <location>
        <begin position="2"/>
        <end position="118"/>
    </location>
</feature>
<keyword evidence="3" id="KW-0805">Transcription regulation</keyword>
<keyword evidence="2" id="KW-0902">Two-component regulatory system</keyword>
<feature type="modified residue" description="4-aspartylphosphate" evidence="6">
    <location>
        <position position="51"/>
    </location>
</feature>
<dbReference type="STRING" id="1122949.GCA_000378725_01374"/>
<dbReference type="InterPro" id="IPR036388">
    <property type="entry name" value="WH-like_DNA-bd_sf"/>
</dbReference>
<accession>A0A379C844</accession>
<evidence type="ECO:0000256" key="2">
    <source>
        <dbReference type="ARBA" id="ARBA00023012"/>
    </source>
</evidence>
<dbReference type="EMBL" id="UGSZ01000001">
    <property type="protein sequence ID" value="SUB57777.1"/>
    <property type="molecule type" value="Genomic_DNA"/>
</dbReference>
<evidence type="ECO:0000256" key="6">
    <source>
        <dbReference type="PROSITE-ProRule" id="PRU00169"/>
    </source>
</evidence>
<feature type="domain" description="OmpR/PhoB-type" evidence="9">
    <location>
        <begin position="128"/>
        <end position="224"/>
    </location>
</feature>
<feature type="DNA-binding region" description="OmpR/PhoB-type" evidence="7">
    <location>
        <begin position="128"/>
        <end position="224"/>
    </location>
</feature>
<protein>
    <submittedName>
        <fullName evidence="10">Alkaline phosphatase synthesis transcriptional regulatory protein phoP</fullName>
    </submittedName>
</protein>
<dbReference type="PANTHER" id="PTHR48111:SF1">
    <property type="entry name" value="TWO-COMPONENT RESPONSE REGULATOR ORR33"/>
    <property type="match status" value="1"/>
</dbReference>
<dbReference type="PROSITE" id="PS50110">
    <property type="entry name" value="RESPONSE_REGULATORY"/>
    <property type="match status" value="1"/>
</dbReference>
<evidence type="ECO:0000256" key="3">
    <source>
        <dbReference type="ARBA" id="ARBA00023015"/>
    </source>
</evidence>
<dbReference type="SUPFAM" id="SSF46894">
    <property type="entry name" value="C-terminal effector domain of the bipartite response regulators"/>
    <property type="match status" value="1"/>
</dbReference>
<evidence type="ECO:0000256" key="5">
    <source>
        <dbReference type="ARBA" id="ARBA00023163"/>
    </source>
</evidence>
<evidence type="ECO:0000313" key="10">
    <source>
        <dbReference type="EMBL" id="SUB57777.1"/>
    </source>
</evidence>
<dbReference type="Pfam" id="PF00072">
    <property type="entry name" value="Response_reg"/>
    <property type="match status" value="1"/>
</dbReference>
<dbReference type="OrthoDB" id="9802426at2"/>
<keyword evidence="4 7" id="KW-0238">DNA-binding</keyword>
<dbReference type="InterPro" id="IPR016032">
    <property type="entry name" value="Sig_transdc_resp-reg_C-effctor"/>
</dbReference>
<dbReference type="RefSeq" id="WP_004826166.1">
    <property type="nucleotide sequence ID" value="NZ_CAMUOS010000006.1"/>
</dbReference>